<feature type="transmembrane region" description="Helical" evidence="2">
    <location>
        <begin position="197"/>
        <end position="219"/>
    </location>
</feature>
<feature type="region of interest" description="Disordered" evidence="1">
    <location>
        <begin position="133"/>
        <end position="174"/>
    </location>
</feature>
<protein>
    <submittedName>
        <fullName evidence="4">Uncharacterized protein</fullName>
    </submittedName>
</protein>
<gene>
    <name evidence="4" type="ORF">C1SCF055_LOCUS30973</name>
</gene>
<keyword evidence="2" id="KW-0812">Transmembrane</keyword>
<evidence type="ECO:0000313" key="4">
    <source>
        <dbReference type="EMBL" id="CAI4005232.1"/>
    </source>
</evidence>
<evidence type="ECO:0000256" key="2">
    <source>
        <dbReference type="SAM" id="Phobius"/>
    </source>
</evidence>
<feature type="signal peptide" evidence="3">
    <location>
        <begin position="1"/>
        <end position="18"/>
    </location>
</feature>
<evidence type="ECO:0000256" key="1">
    <source>
        <dbReference type="SAM" id="MobiDB-lite"/>
    </source>
</evidence>
<feature type="compositionally biased region" description="Low complexity" evidence="1">
    <location>
        <begin position="148"/>
        <end position="163"/>
    </location>
</feature>
<dbReference type="Proteomes" id="UP001152797">
    <property type="component" value="Unassembled WGS sequence"/>
</dbReference>
<evidence type="ECO:0000313" key="6">
    <source>
        <dbReference type="Proteomes" id="UP001152797"/>
    </source>
</evidence>
<reference evidence="4" key="1">
    <citation type="submission" date="2022-10" db="EMBL/GenBank/DDBJ databases">
        <authorList>
            <person name="Chen Y."/>
            <person name="Dougan E. K."/>
            <person name="Chan C."/>
            <person name="Rhodes N."/>
            <person name="Thang M."/>
        </authorList>
    </citation>
    <scope>NUCLEOTIDE SEQUENCE</scope>
</reference>
<keyword evidence="6" id="KW-1185">Reference proteome</keyword>
<dbReference type="EMBL" id="CAMXCT010003581">
    <property type="protein sequence ID" value="CAI4005232.1"/>
    <property type="molecule type" value="Genomic_DNA"/>
</dbReference>
<dbReference type="OrthoDB" id="420779at2759"/>
<keyword evidence="2" id="KW-0472">Membrane</keyword>
<keyword evidence="3" id="KW-0732">Signal</keyword>
<feature type="chain" id="PRO_5043272907" evidence="3">
    <location>
        <begin position="19"/>
        <end position="227"/>
    </location>
</feature>
<dbReference type="EMBL" id="CAMXCT030003581">
    <property type="protein sequence ID" value="CAL4792544.1"/>
    <property type="molecule type" value="Genomic_DNA"/>
</dbReference>
<name>A0A9P1GA04_9DINO</name>
<dbReference type="EMBL" id="CAMXCT020003581">
    <property type="protein sequence ID" value="CAL1158607.1"/>
    <property type="molecule type" value="Genomic_DNA"/>
</dbReference>
<proteinExistence type="predicted"/>
<evidence type="ECO:0000256" key="3">
    <source>
        <dbReference type="SAM" id="SignalP"/>
    </source>
</evidence>
<keyword evidence="2" id="KW-1133">Transmembrane helix</keyword>
<dbReference type="AlphaFoldDB" id="A0A9P1GA04"/>
<reference evidence="5" key="2">
    <citation type="submission" date="2024-04" db="EMBL/GenBank/DDBJ databases">
        <authorList>
            <person name="Chen Y."/>
            <person name="Shah S."/>
            <person name="Dougan E. K."/>
            <person name="Thang M."/>
            <person name="Chan C."/>
        </authorList>
    </citation>
    <scope>NUCLEOTIDE SEQUENCE [LARGE SCALE GENOMIC DNA]</scope>
</reference>
<evidence type="ECO:0000313" key="5">
    <source>
        <dbReference type="EMBL" id="CAL1158607.1"/>
    </source>
</evidence>
<sequence>MQQLWCAAFLSGLFMVAGEEPILTRYQDLAPSSNILAAAAAPAGGFGVVAERGQSMPSEEISVSGATQQPITDLEAEVQRTSRVAAYLAQDAAVLSKELQSLQMSLRGHARLDVDPRDEGAVSAFQQAPAGGAAAAPAPAAPAPAPAAPAAAAPGPQKEAPAATGSDEGCGGAGETPCSPANKIITFDYRFPIGWGLLNWVLIVLLSFLFAWCCCACCLRVPRANTR</sequence>
<organism evidence="4">
    <name type="scientific">Cladocopium goreaui</name>
    <dbReference type="NCBI Taxonomy" id="2562237"/>
    <lineage>
        <taxon>Eukaryota</taxon>
        <taxon>Sar</taxon>
        <taxon>Alveolata</taxon>
        <taxon>Dinophyceae</taxon>
        <taxon>Suessiales</taxon>
        <taxon>Symbiodiniaceae</taxon>
        <taxon>Cladocopium</taxon>
    </lineage>
</organism>
<comment type="caution">
    <text evidence="4">The sequence shown here is derived from an EMBL/GenBank/DDBJ whole genome shotgun (WGS) entry which is preliminary data.</text>
</comment>
<accession>A0A9P1GA04</accession>